<dbReference type="InterPro" id="IPR032710">
    <property type="entry name" value="NTF2-like_dom_sf"/>
</dbReference>
<dbReference type="SUPFAM" id="SSF54427">
    <property type="entry name" value="NTF2-like"/>
    <property type="match status" value="1"/>
</dbReference>
<comment type="caution">
    <text evidence="2">The sequence shown here is derived from an EMBL/GenBank/DDBJ whole genome shotgun (WGS) entry which is preliminary data.</text>
</comment>
<dbReference type="RefSeq" id="WP_150865522.1">
    <property type="nucleotide sequence ID" value="NZ_VYXP01000013.1"/>
</dbReference>
<feature type="chain" id="PRO_5024285963" evidence="1">
    <location>
        <begin position="20"/>
        <end position="152"/>
    </location>
</feature>
<keyword evidence="3" id="KW-1185">Reference proteome</keyword>
<sequence>MNKLLVALAALASAVPAHAEAIDLGAFGQAYFNAWTATQAPNATAADLENYLSLLTDDVGHQHLPYDPDSTRHPTGKADMREGMTYYLGAHTAYSAELGMVTPGYNVVVITYSTASSGVHPQTGETIEQSYDTLEVLEIEDGKVAVIRKYSE</sequence>
<evidence type="ECO:0000313" key="2">
    <source>
        <dbReference type="EMBL" id="KAA9129652.1"/>
    </source>
</evidence>
<name>A0A5N0T467_9GAMM</name>
<reference evidence="2 3" key="1">
    <citation type="submission" date="2019-09" db="EMBL/GenBank/DDBJ databases">
        <title>Wenzhouxiangella sp. Genome sequencing and assembly.</title>
        <authorList>
            <person name="Zhang R."/>
        </authorList>
    </citation>
    <scope>NUCLEOTIDE SEQUENCE [LARGE SCALE GENOMIC DNA]</scope>
    <source>
        <strain evidence="2 3">W260</strain>
    </source>
</reference>
<dbReference type="EMBL" id="VYXP01000013">
    <property type="protein sequence ID" value="KAA9129652.1"/>
    <property type="molecule type" value="Genomic_DNA"/>
</dbReference>
<protein>
    <submittedName>
        <fullName evidence="2">Nuclear transport factor 2 family protein</fullName>
    </submittedName>
</protein>
<organism evidence="2 3">
    <name type="scientific">Marinihelvus fidelis</name>
    <dbReference type="NCBI Taxonomy" id="2613842"/>
    <lineage>
        <taxon>Bacteria</taxon>
        <taxon>Pseudomonadati</taxon>
        <taxon>Pseudomonadota</taxon>
        <taxon>Gammaproteobacteria</taxon>
        <taxon>Chromatiales</taxon>
        <taxon>Wenzhouxiangellaceae</taxon>
        <taxon>Marinihelvus</taxon>
    </lineage>
</organism>
<evidence type="ECO:0000256" key="1">
    <source>
        <dbReference type="SAM" id="SignalP"/>
    </source>
</evidence>
<keyword evidence="1" id="KW-0732">Signal</keyword>
<proteinExistence type="predicted"/>
<feature type="signal peptide" evidence="1">
    <location>
        <begin position="1"/>
        <end position="19"/>
    </location>
</feature>
<evidence type="ECO:0000313" key="3">
    <source>
        <dbReference type="Proteomes" id="UP000325372"/>
    </source>
</evidence>
<dbReference type="Proteomes" id="UP000325372">
    <property type="component" value="Unassembled WGS sequence"/>
</dbReference>
<accession>A0A5N0T467</accession>
<dbReference type="AlphaFoldDB" id="A0A5N0T467"/>
<gene>
    <name evidence="2" type="ORF">F3N42_14910</name>
</gene>
<dbReference type="Gene3D" id="3.10.450.50">
    <property type="match status" value="1"/>
</dbReference>